<evidence type="ECO:0000313" key="3">
    <source>
        <dbReference type="Proteomes" id="UP001204851"/>
    </source>
</evidence>
<protein>
    <submittedName>
        <fullName evidence="2">DUF3466 family protein</fullName>
    </submittedName>
</protein>
<dbReference type="RefSeq" id="WP_252771459.1">
    <property type="nucleotide sequence ID" value="NZ_JAMXMC010000012.1"/>
</dbReference>
<gene>
    <name evidence="2" type="ORF">M0L44_18475</name>
</gene>
<keyword evidence="3" id="KW-1185">Reference proteome</keyword>
<feature type="chain" id="PRO_5045566522" evidence="1">
    <location>
        <begin position="26"/>
        <end position="334"/>
    </location>
</feature>
<evidence type="ECO:0000313" key="2">
    <source>
        <dbReference type="EMBL" id="MCO5978686.1"/>
    </source>
</evidence>
<evidence type="ECO:0000256" key="1">
    <source>
        <dbReference type="SAM" id="SignalP"/>
    </source>
</evidence>
<sequence>MTNTPSLLTAACLALSSSLALPAQAESYKFEVLPTLGSPATGALSIANNNWVAGNSSVSGASVATLWKKKKPLNYQPDGFSSTEALGLNAAGDVVGWGKMDNNLYALHWQHGKYRTLPALPGSPYPLLATAVNEAGQIAGVSGDHAVLWSGDTVTSLDGSGQGSLGTPTGINAAGTVVGNVVVYSSGLGAAKWTGGQTVRLRMSGLYSKANGINDADRAVGCSNLSDDTITLHATRWDGTAGTVLADLSPSLYSSSCANAINNADVIVGYSAGVAARWTGDTVVDLNLLLTQAVRNQGWQLDDATGINNAGLIVGHAHNTVTGESVFYKLTPKQ</sequence>
<dbReference type="EMBL" id="JAMXMC010000012">
    <property type="protein sequence ID" value="MCO5978686.1"/>
    <property type="molecule type" value="Genomic_DNA"/>
</dbReference>
<accession>A0ABT1BT13</accession>
<feature type="signal peptide" evidence="1">
    <location>
        <begin position="1"/>
        <end position="25"/>
    </location>
</feature>
<proteinExistence type="predicted"/>
<name>A0ABT1BT13_9BURK</name>
<organism evidence="2 3">
    <name type="scientific">Ideonella oryzae</name>
    <dbReference type="NCBI Taxonomy" id="2937441"/>
    <lineage>
        <taxon>Bacteria</taxon>
        <taxon>Pseudomonadati</taxon>
        <taxon>Pseudomonadota</taxon>
        <taxon>Betaproteobacteria</taxon>
        <taxon>Burkholderiales</taxon>
        <taxon>Sphaerotilaceae</taxon>
        <taxon>Ideonella</taxon>
    </lineage>
</organism>
<keyword evidence="1" id="KW-0732">Signal</keyword>
<dbReference type="Proteomes" id="UP001204851">
    <property type="component" value="Unassembled WGS sequence"/>
</dbReference>
<reference evidence="2 3" key="1">
    <citation type="submission" date="2022-06" db="EMBL/GenBank/DDBJ databases">
        <title>Ideonella sp. NS12-5 Genome sequencing and assembly.</title>
        <authorList>
            <person name="Jung Y."/>
        </authorList>
    </citation>
    <scope>NUCLEOTIDE SEQUENCE [LARGE SCALE GENOMIC DNA]</scope>
    <source>
        <strain evidence="2 3">NS12-5</strain>
    </source>
</reference>
<comment type="caution">
    <text evidence="2">The sequence shown here is derived from an EMBL/GenBank/DDBJ whole genome shotgun (WGS) entry which is preliminary data.</text>
</comment>